<dbReference type="GO" id="GO:0043709">
    <property type="term" value="P:cell adhesion involved in single-species biofilm formation"/>
    <property type="evidence" value="ECO:0007669"/>
    <property type="project" value="TreeGrafter"/>
</dbReference>
<feature type="transmembrane region" description="Helical" evidence="4">
    <location>
        <begin position="30"/>
        <end position="48"/>
    </location>
</feature>
<dbReference type="InterPro" id="IPR000160">
    <property type="entry name" value="GGDEF_dom"/>
</dbReference>
<accession>A0AA48HNV3</accession>
<feature type="transmembrane region" description="Helical" evidence="4">
    <location>
        <begin position="144"/>
        <end position="161"/>
    </location>
</feature>
<dbReference type="InterPro" id="IPR036259">
    <property type="entry name" value="MFS_trans_sf"/>
</dbReference>
<comment type="catalytic activity">
    <reaction evidence="3">
        <text>2 GTP = 3',3'-c-di-GMP + 2 diphosphate</text>
        <dbReference type="Rhea" id="RHEA:24898"/>
        <dbReference type="ChEBI" id="CHEBI:33019"/>
        <dbReference type="ChEBI" id="CHEBI:37565"/>
        <dbReference type="ChEBI" id="CHEBI:58805"/>
        <dbReference type="EC" id="2.7.7.65"/>
    </reaction>
</comment>
<evidence type="ECO:0000256" key="2">
    <source>
        <dbReference type="ARBA" id="ARBA00012528"/>
    </source>
</evidence>
<dbReference type="GO" id="GO:0005886">
    <property type="term" value="C:plasma membrane"/>
    <property type="evidence" value="ECO:0007669"/>
    <property type="project" value="TreeGrafter"/>
</dbReference>
<dbReference type="Pfam" id="PF00990">
    <property type="entry name" value="GGDEF"/>
    <property type="match status" value="1"/>
</dbReference>
<evidence type="ECO:0000313" key="7">
    <source>
        <dbReference type="Proteomes" id="UP001333710"/>
    </source>
</evidence>
<dbReference type="FunFam" id="3.30.70.270:FF:000001">
    <property type="entry name" value="Diguanylate cyclase domain protein"/>
    <property type="match status" value="1"/>
</dbReference>
<name>A0AA48HNV3_9ALTE</name>
<comment type="cofactor">
    <cofactor evidence="1">
        <name>Mg(2+)</name>
        <dbReference type="ChEBI" id="CHEBI:18420"/>
    </cofactor>
</comment>
<dbReference type="SMART" id="SM00267">
    <property type="entry name" value="GGDEF"/>
    <property type="match status" value="1"/>
</dbReference>
<dbReference type="PANTHER" id="PTHR45138:SF9">
    <property type="entry name" value="DIGUANYLATE CYCLASE DGCM-RELATED"/>
    <property type="match status" value="1"/>
</dbReference>
<dbReference type="CDD" id="cd01949">
    <property type="entry name" value="GGDEF"/>
    <property type="match status" value="1"/>
</dbReference>
<feature type="transmembrane region" description="Helical" evidence="4">
    <location>
        <begin position="54"/>
        <end position="71"/>
    </location>
</feature>
<dbReference type="InterPro" id="IPR043128">
    <property type="entry name" value="Rev_trsase/Diguanyl_cyclase"/>
</dbReference>
<keyword evidence="4" id="KW-1133">Transmembrane helix</keyword>
<keyword evidence="7" id="KW-1185">Reference proteome</keyword>
<dbReference type="PANTHER" id="PTHR45138">
    <property type="entry name" value="REGULATORY COMPONENTS OF SENSORY TRANSDUCTION SYSTEM"/>
    <property type="match status" value="1"/>
</dbReference>
<proteinExistence type="predicted"/>
<evidence type="ECO:0000313" key="6">
    <source>
        <dbReference type="EMBL" id="BDX08231.1"/>
    </source>
</evidence>
<evidence type="ECO:0000259" key="5">
    <source>
        <dbReference type="PROSITE" id="PS50887"/>
    </source>
</evidence>
<feature type="transmembrane region" description="Helical" evidence="4">
    <location>
        <begin position="119"/>
        <end position="137"/>
    </location>
</feature>
<dbReference type="EMBL" id="AP027272">
    <property type="protein sequence ID" value="BDX08231.1"/>
    <property type="molecule type" value="Genomic_DNA"/>
</dbReference>
<dbReference type="GO" id="GO:1902201">
    <property type="term" value="P:negative regulation of bacterial-type flagellum-dependent cell motility"/>
    <property type="evidence" value="ECO:0007669"/>
    <property type="project" value="TreeGrafter"/>
</dbReference>
<feature type="domain" description="GGDEF" evidence="5">
    <location>
        <begin position="240"/>
        <end position="375"/>
    </location>
</feature>
<dbReference type="InterPro" id="IPR050469">
    <property type="entry name" value="Diguanylate_Cyclase"/>
</dbReference>
<dbReference type="AlphaFoldDB" id="A0AA48HNV3"/>
<dbReference type="SUPFAM" id="SSF55073">
    <property type="entry name" value="Nucleotide cyclase"/>
    <property type="match status" value="1"/>
</dbReference>
<sequence length="381" mass="43770">MKPATDTNELELDFQRRADFDFIKRALPGVYLYLFAWPVIFLSTGFSQKHPDESILFGALFTVVCLLRLVHGKATAKHYEQHYHVWNISLTTLCLTHAGTWGALFYLVNFVPHYAELSILVNLVTAGIASASVQSLITKFKLTCWYISFLLLPLCTGTLLTGEQFQLCFIVFMFWLYLLLVGRRYRREYERAFRIEKTLSEKQIELHRLNRTDPLTQAHNRRYFNEQIDFYWQHCAEQRTHLNLVMLDIDHFKRINDEFGHPTGDQCLKHFVSVISNLTAGNSAELFRYGGEEFAVLLPNADPEKATFFAELARDTLEKSPLILKQDSINMTLSAGVCSVIPEAFKSQELLVELADQALYSAKSAGRNCVQAKQYVTDKLN</sequence>
<dbReference type="InterPro" id="IPR029787">
    <property type="entry name" value="Nucleotide_cyclase"/>
</dbReference>
<dbReference type="Gene3D" id="3.30.70.270">
    <property type="match status" value="1"/>
</dbReference>
<dbReference type="Proteomes" id="UP001333710">
    <property type="component" value="Chromosome"/>
</dbReference>
<dbReference type="EC" id="2.7.7.65" evidence="2"/>
<feature type="transmembrane region" description="Helical" evidence="4">
    <location>
        <begin position="167"/>
        <end position="185"/>
    </location>
</feature>
<dbReference type="KEGG" id="pmaw:MACH26_37520"/>
<dbReference type="SUPFAM" id="SSF103473">
    <property type="entry name" value="MFS general substrate transporter"/>
    <property type="match status" value="1"/>
</dbReference>
<keyword evidence="4" id="KW-0812">Transmembrane</keyword>
<reference evidence="6" key="1">
    <citation type="submission" date="2023-01" db="EMBL/GenBank/DDBJ databases">
        <title>Complete genome sequence of Planctobacterium marinum strain Dej080120_11.</title>
        <authorList>
            <person name="Ueki S."/>
            <person name="Maruyama F."/>
        </authorList>
    </citation>
    <scope>NUCLEOTIDE SEQUENCE</scope>
    <source>
        <strain evidence="6">Dej080120_11</strain>
    </source>
</reference>
<dbReference type="GO" id="GO:0052621">
    <property type="term" value="F:diguanylate cyclase activity"/>
    <property type="evidence" value="ECO:0007669"/>
    <property type="project" value="UniProtKB-EC"/>
</dbReference>
<evidence type="ECO:0000256" key="1">
    <source>
        <dbReference type="ARBA" id="ARBA00001946"/>
    </source>
</evidence>
<dbReference type="PROSITE" id="PS50887">
    <property type="entry name" value="GGDEF"/>
    <property type="match status" value="1"/>
</dbReference>
<evidence type="ECO:0000256" key="3">
    <source>
        <dbReference type="ARBA" id="ARBA00034247"/>
    </source>
</evidence>
<dbReference type="RefSeq" id="WP_338294305.1">
    <property type="nucleotide sequence ID" value="NZ_AP027272.1"/>
</dbReference>
<feature type="transmembrane region" description="Helical" evidence="4">
    <location>
        <begin position="83"/>
        <end position="107"/>
    </location>
</feature>
<keyword evidence="4" id="KW-0472">Membrane</keyword>
<organism evidence="6 7">
    <name type="scientific">Planctobacterium marinum</name>
    <dbReference type="NCBI Taxonomy" id="1631968"/>
    <lineage>
        <taxon>Bacteria</taxon>
        <taxon>Pseudomonadati</taxon>
        <taxon>Pseudomonadota</taxon>
        <taxon>Gammaproteobacteria</taxon>
        <taxon>Alteromonadales</taxon>
        <taxon>Alteromonadaceae</taxon>
        <taxon>Planctobacterium</taxon>
    </lineage>
</organism>
<evidence type="ECO:0000256" key="4">
    <source>
        <dbReference type="SAM" id="Phobius"/>
    </source>
</evidence>
<protein>
    <recommendedName>
        <fullName evidence="2">diguanylate cyclase</fullName>
        <ecNumber evidence="2">2.7.7.65</ecNumber>
    </recommendedName>
</protein>
<dbReference type="NCBIfam" id="TIGR00254">
    <property type="entry name" value="GGDEF"/>
    <property type="match status" value="1"/>
</dbReference>
<gene>
    <name evidence="6" type="ORF">MACH26_37520</name>
</gene>